<organism>
    <name type="scientific">Branchiostoma floridae</name>
    <name type="common">Florida lancelet</name>
    <name type="synonym">Amphioxus</name>
    <dbReference type="NCBI Taxonomy" id="7739"/>
    <lineage>
        <taxon>Eukaryota</taxon>
        <taxon>Metazoa</taxon>
        <taxon>Chordata</taxon>
        <taxon>Cephalochordata</taxon>
        <taxon>Leptocardii</taxon>
        <taxon>Amphioxiformes</taxon>
        <taxon>Branchiostomatidae</taxon>
        <taxon>Branchiostoma</taxon>
    </lineage>
</organism>
<dbReference type="GO" id="GO:0006364">
    <property type="term" value="P:rRNA processing"/>
    <property type="evidence" value="ECO:0007669"/>
    <property type="project" value="UniProtKB-KW"/>
</dbReference>
<dbReference type="STRING" id="7739.C3Y0W9"/>
<comment type="similarity">
    <text evidence="2">Belongs to the RRP1 family.</text>
</comment>
<protein>
    <submittedName>
        <fullName evidence="6">Uncharacterized protein</fullName>
    </submittedName>
</protein>
<dbReference type="EMBL" id="GG666479">
    <property type="protein sequence ID" value="EEN66102.1"/>
    <property type="molecule type" value="Genomic_DNA"/>
</dbReference>
<feature type="region of interest" description="Disordered" evidence="5">
    <location>
        <begin position="664"/>
        <end position="771"/>
    </location>
</feature>
<dbReference type="InterPro" id="IPR016024">
    <property type="entry name" value="ARM-type_fold"/>
</dbReference>
<feature type="region of interest" description="Disordered" evidence="5">
    <location>
        <begin position="249"/>
        <end position="286"/>
    </location>
</feature>
<dbReference type="SUPFAM" id="SSF48371">
    <property type="entry name" value="ARM repeat"/>
    <property type="match status" value="1"/>
</dbReference>
<dbReference type="Pfam" id="PF05997">
    <property type="entry name" value="Nop52"/>
    <property type="match status" value="1"/>
</dbReference>
<feature type="compositionally biased region" description="Basic and acidic residues" evidence="5">
    <location>
        <begin position="551"/>
        <end position="563"/>
    </location>
</feature>
<dbReference type="PANTHER" id="PTHR13026:SF0">
    <property type="entry name" value="RIBOSOMAL RNA PROCESSING 1B"/>
    <property type="match status" value="1"/>
</dbReference>
<keyword evidence="4" id="KW-0539">Nucleus</keyword>
<evidence type="ECO:0000256" key="4">
    <source>
        <dbReference type="ARBA" id="ARBA00023242"/>
    </source>
</evidence>
<feature type="region of interest" description="Disordered" evidence="5">
    <location>
        <begin position="347"/>
        <end position="448"/>
    </location>
</feature>
<proteinExistence type="inferred from homology"/>
<feature type="compositionally biased region" description="Basic residues" evidence="5">
    <location>
        <begin position="499"/>
        <end position="508"/>
    </location>
</feature>
<evidence type="ECO:0000256" key="3">
    <source>
        <dbReference type="ARBA" id="ARBA00022552"/>
    </source>
</evidence>
<sequence length="771" mass="86973">MAAFGKKRGQARAPEVKFAQHLAANEKKVRDKAVKKLRQWLEARSQAKGGGFEEDDMLKIWKGLFYCMWMSDKPLVQEELANTMSKLLHCLKNEDTVFLFIKVFFKTMIREWNGIDHLRMDKFFMLVRNMVSQCLEFLRRNQWDVSLTERFMTIMKEGPMSTCADGVPNGIRYHICDIWVEELEAVGGKELSPQELLPFLTPYFMILKESDNYSCSNGSVALSSMTLLESIGTSVLEEIINRADFTVPVKLQGEDEDEDEQEKIDEEEEEEENEDELEEGVDENEVEEKVTLRFDHAAIADQLFMLASQKDTRNKNRRLMYNWVKKFKDAASGIYPDQNLLQLLDSESDEDEGEHQKRKAQKKDQPVPMILTEDGLVEEMKKRKKKRKKQSQRAKKVEEAGEGKELENNCTSAVEEVDMEQLGNEQQEAENSAEQTLDKEHITNGDTACDAEVGAKSVKRKKKTKGKKKIASQGEALVESADAELAHTERKTDIAKGGTKSKVKPRKRSAFEAHLDNSKGEAVESVAKADDSSVEVVVLPGPEDNITDESLEGKEFVTRKDLAEAQSSVQSPAPQRKQSPKVKRRKKRYFEGVTEDSDIKEESANESSNVTGGKKQKRKSSLTPQLADGLDESSSSTPMLPKKKKNKQKEVFASFEKFAVTPPSFFRKAASKAMPRSEPKLKKTPKKSSSNGLPAPSSEPIDGKKRVAFALSKNTTQEFRKNEKSLAVSPAPVAIPYDSSRQPEQGVLKPSSTTPPVRRKAKRRSMAADFF</sequence>
<evidence type="ECO:0000313" key="6">
    <source>
        <dbReference type="EMBL" id="EEN66102.1"/>
    </source>
</evidence>
<feature type="compositionally biased region" description="Polar residues" evidence="5">
    <location>
        <begin position="565"/>
        <end position="577"/>
    </location>
</feature>
<feature type="compositionally biased region" description="Low complexity" evidence="5">
    <location>
        <begin position="424"/>
        <end position="435"/>
    </location>
</feature>
<feature type="compositionally biased region" description="Basic and acidic residues" evidence="5">
    <location>
        <begin position="395"/>
        <end position="407"/>
    </location>
</feature>
<feature type="compositionally biased region" description="Basic and acidic residues" evidence="5">
    <location>
        <begin position="484"/>
        <end position="494"/>
    </location>
</feature>
<feature type="region of interest" description="Disordered" evidence="5">
    <location>
        <begin position="482"/>
        <end position="648"/>
    </location>
</feature>
<feature type="compositionally biased region" description="Basic and acidic residues" evidence="5">
    <location>
        <begin position="509"/>
        <end position="531"/>
    </location>
</feature>
<dbReference type="InParanoid" id="C3Y0W9"/>
<dbReference type="GO" id="GO:0030688">
    <property type="term" value="C:preribosome, small subunit precursor"/>
    <property type="evidence" value="ECO:0007669"/>
    <property type="project" value="InterPro"/>
</dbReference>
<accession>C3Y0W9</accession>
<keyword evidence="3" id="KW-0698">rRNA processing</keyword>
<dbReference type="PANTHER" id="PTHR13026">
    <property type="entry name" value="NNP-1 PROTEIN NOVEL NUCLEAR PROTEIN 1 NOP52"/>
    <property type="match status" value="1"/>
</dbReference>
<evidence type="ECO:0000256" key="2">
    <source>
        <dbReference type="ARBA" id="ARBA00006374"/>
    </source>
</evidence>
<dbReference type="AlphaFoldDB" id="C3Y0W9"/>
<dbReference type="GO" id="GO:0005634">
    <property type="term" value="C:nucleus"/>
    <property type="evidence" value="ECO:0007669"/>
    <property type="project" value="UniProtKB-SubCell"/>
</dbReference>
<reference evidence="6" key="1">
    <citation type="journal article" date="2008" name="Nature">
        <title>The amphioxus genome and the evolution of the chordate karyotype.</title>
        <authorList>
            <consortium name="US DOE Joint Genome Institute (JGI-PGF)"/>
            <person name="Putnam N.H."/>
            <person name="Butts T."/>
            <person name="Ferrier D.E.K."/>
            <person name="Furlong R.F."/>
            <person name="Hellsten U."/>
            <person name="Kawashima T."/>
            <person name="Robinson-Rechavi M."/>
            <person name="Shoguchi E."/>
            <person name="Terry A."/>
            <person name="Yu J.-K."/>
            <person name="Benito-Gutierrez E.L."/>
            <person name="Dubchak I."/>
            <person name="Garcia-Fernandez J."/>
            <person name="Gibson-Brown J.J."/>
            <person name="Grigoriev I.V."/>
            <person name="Horton A.C."/>
            <person name="de Jong P.J."/>
            <person name="Jurka J."/>
            <person name="Kapitonov V.V."/>
            <person name="Kohara Y."/>
            <person name="Kuroki Y."/>
            <person name="Lindquist E."/>
            <person name="Lucas S."/>
            <person name="Osoegawa K."/>
            <person name="Pennacchio L.A."/>
            <person name="Salamov A.A."/>
            <person name="Satou Y."/>
            <person name="Sauka-Spengler T."/>
            <person name="Schmutz J."/>
            <person name="Shin-I T."/>
            <person name="Toyoda A."/>
            <person name="Bronner-Fraser M."/>
            <person name="Fujiyama A."/>
            <person name="Holland L.Z."/>
            <person name="Holland P.W.H."/>
            <person name="Satoh N."/>
            <person name="Rokhsar D.S."/>
        </authorList>
    </citation>
    <scope>NUCLEOTIDE SEQUENCE [LARGE SCALE GENOMIC DNA]</scope>
    <source>
        <strain evidence="6">S238N-H82</strain>
        <tissue evidence="6">Testes</tissue>
    </source>
</reference>
<name>C3Y0W9_BRAFL</name>
<feature type="compositionally biased region" description="Acidic residues" evidence="5">
    <location>
        <begin position="254"/>
        <end position="286"/>
    </location>
</feature>
<feature type="compositionally biased region" description="Basic residues" evidence="5">
    <location>
        <begin position="382"/>
        <end position="394"/>
    </location>
</feature>
<dbReference type="eggNOG" id="KOG3911">
    <property type="taxonomic scope" value="Eukaryota"/>
</dbReference>
<evidence type="ECO:0000256" key="5">
    <source>
        <dbReference type="SAM" id="MobiDB-lite"/>
    </source>
</evidence>
<dbReference type="InterPro" id="IPR010301">
    <property type="entry name" value="RRP1"/>
</dbReference>
<evidence type="ECO:0000256" key="1">
    <source>
        <dbReference type="ARBA" id="ARBA00004123"/>
    </source>
</evidence>
<feature type="compositionally biased region" description="Basic residues" evidence="5">
    <location>
        <begin position="578"/>
        <end position="588"/>
    </location>
</feature>
<comment type="subcellular location">
    <subcellularLocation>
        <location evidence="1">Nucleus</location>
    </subcellularLocation>
</comment>
<gene>
    <name evidence="6" type="ORF">BRAFLDRAFT_125655</name>
</gene>